<keyword evidence="4 13" id="KW-0812">Transmembrane</keyword>
<feature type="transmembrane region" description="Helical" evidence="14">
    <location>
        <begin position="233"/>
        <end position="250"/>
    </location>
</feature>
<dbReference type="GO" id="GO:0005886">
    <property type="term" value="C:plasma membrane"/>
    <property type="evidence" value="ECO:0007669"/>
    <property type="project" value="UniProtKB-SubCell"/>
</dbReference>
<evidence type="ECO:0000313" key="17">
    <source>
        <dbReference type="Proteomes" id="UP000694546"/>
    </source>
</evidence>
<protein>
    <recommendedName>
        <fullName evidence="14">Olfactory receptor</fullName>
    </recommendedName>
</protein>
<dbReference type="PANTHER" id="PTHR26451">
    <property type="entry name" value="G_PROTEIN_RECEP_F1_2 DOMAIN-CONTAINING PROTEIN"/>
    <property type="match status" value="1"/>
</dbReference>
<keyword evidence="2 14" id="KW-1003">Cell membrane</keyword>
<evidence type="ECO:0000256" key="2">
    <source>
        <dbReference type="ARBA" id="ARBA00022475"/>
    </source>
</evidence>
<proteinExistence type="inferred from homology"/>
<evidence type="ECO:0000256" key="6">
    <source>
        <dbReference type="ARBA" id="ARBA00022989"/>
    </source>
</evidence>
<reference evidence="16" key="2">
    <citation type="submission" date="2025-09" db="UniProtKB">
        <authorList>
            <consortium name="Ensembl"/>
        </authorList>
    </citation>
    <scope>IDENTIFICATION</scope>
</reference>
<dbReference type="InterPro" id="IPR052921">
    <property type="entry name" value="GPCR1_Superfamily_Member"/>
</dbReference>
<name>A0A8C5CC72_GADMO</name>
<evidence type="ECO:0000256" key="7">
    <source>
        <dbReference type="ARBA" id="ARBA00023040"/>
    </source>
</evidence>
<feature type="domain" description="G-protein coupled receptors family 1 profile" evidence="15">
    <location>
        <begin position="37"/>
        <end position="288"/>
    </location>
</feature>
<feature type="transmembrane region" description="Helical" evidence="14">
    <location>
        <begin position="270"/>
        <end position="290"/>
    </location>
</feature>
<keyword evidence="7 13" id="KW-0297">G-protein coupled receptor</keyword>
<keyword evidence="10 13" id="KW-0675">Receptor</keyword>
<evidence type="ECO:0000256" key="8">
    <source>
        <dbReference type="ARBA" id="ARBA00023136"/>
    </source>
</evidence>
<dbReference type="GO" id="GO:0004930">
    <property type="term" value="F:G protein-coupled receptor activity"/>
    <property type="evidence" value="ECO:0007669"/>
    <property type="project" value="UniProtKB-KW"/>
</dbReference>
<dbReference type="GO" id="GO:0004984">
    <property type="term" value="F:olfactory receptor activity"/>
    <property type="evidence" value="ECO:0007669"/>
    <property type="project" value="InterPro"/>
</dbReference>
<dbReference type="PROSITE" id="PS00237">
    <property type="entry name" value="G_PROTEIN_RECEP_F1_1"/>
    <property type="match status" value="1"/>
</dbReference>
<evidence type="ECO:0000256" key="3">
    <source>
        <dbReference type="ARBA" id="ARBA00022606"/>
    </source>
</evidence>
<keyword evidence="12 13" id="KW-0807">Transducer</keyword>
<keyword evidence="8 14" id="KW-0472">Membrane</keyword>
<dbReference type="OMA" id="HRPMFVF"/>
<dbReference type="PROSITE" id="PS50262">
    <property type="entry name" value="G_PROTEIN_RECEP_F1_2"/>
    <property type="match status" value="1"/>
</dbReference>
<gene>
    <name evidence="16" type="primary">LOC115561619</name>
</gene>
<dbReference type="Gene3D" id="1.20.1070.10">
    <property type="entry name" value="Rhodopsin 7-helix transmembrane proteins"/>
    <property type="match status" value="1"/>
</dbReference>
<feature type="transmembrane region" description="Helical" evidence="14">
    <location>
        <begin position="96"/>
        <end position="118"/>
    </location>
</feature>
<evidence type="ECO:0000256" key="5">
    <source>
        <dbReference type="ARBA" id="ARBA00022725"/>
    </source>
</evidence>
<dbReference type="SUPFAM" id="SSF81321">
    <property type="entry name" value="Family A G protein-coupled receptor-like"/>
    <property type="match status" value="1"/>
</dbReference>
<dbReference type="InterPro" id="IPR000725">
    <property type="entry name" value="Olfact_rcpt"/>
</dbReference>
<feature type="transmembrane region" description="Helical" evidence="14">
    <location>
        <begin position="139"/>
        <end position="160"/>
    </location>
</feature>
<sequence length="309" mass="34422">LHPNMTVITLLGFRGIGRYNSVCFFILLLVYSFILLSDLVVLYVICSQSSLHHQPMFIFIAALLLNSLVGSSTILPKLLVDLLSASDPTISLSMCILQAFVIYFIGASGFTLLSLMAYDRYVSICRPLQYHTLITMARVRVMLVGAWLAPGCLIGGATLLTSRVPLCRLGMERLYCNIYSLAKQGCGDILLSNVYGMLGVFLTVYLPSLFVFYSYACILAVCMKSSRVFIGKALQTCLPHLLVFINYFITTSYEIIGSRTEADPRSMAPTLVSLLVIIIPTMCNPIIYGLKMKDISRQIKRLHRLQNTH</sequence>
<dbReference type="Ensembl" id="ENSGMOT00000060953.1">
    <property type="protein sequence ID" value="ENSGMOP00000059479.1"/>
    <property type="gene ID" value="ENSGMOG00000023569.1"/>
</dbReference>
<dbReference type="PRINTS" id="PR00245">
    <property type="entry name" value="OLFACTORYR"/>
</dbReference>
<keyword evidence="9" id="KW-1015">Disulfide bond</keyword>
<dbReference type="FunFam" id="1.20.1070.10:FF:000024">
    <property type="entry name" value="Olfactory receptor"/>
    <property type="match status" value="1"/>
</dbReference>
<accession>A0A8C5CC72</accession>
<dbReference type="InterPro" id="IPR000276">
    <property type="entry name" value="GPCR_Rhodpsn"/>
</dbReference>
<organism evidence="16 17">
    <name type="scientific">Gadus morhua</name>
    <name type="common">Atlantic cod</name>
    <dbReference type="NCBI Taxonomy" id="8049"/>
    <lineage>
        <taxon>Eukaryota</taxon>
        <taxon>Metazoa</taxon>
        <taxon>Chordata</taxon>
        <taxon>Craniata</taxon>
        <taxon>Vertebrata</taxon>
        <taxon>Euteleostomi</taxon>
        <taxon>Actinopterygii</taxon>
        <taxon>Neopterygii</taxon>
        <taxon>Teleostei</taxon>
        <taxon>Neoteleostei</taxon>
        <taxon>Acanthomorphata</taxon>
        <taxon>Zeiogadaria</taxon>
        <taxon>Gadariae</taxon>
        <taxon>Gadiformes</taxon>
        <taxon>Gadoidei</taxon>
        <taxon>Gadidae</taxon>
        <taxon>Gadus</taxon>
    </lineage>
</organism>
<dbReference type="PANTHER" id="PTHR26451:SF847">
    <property type="entry name" value="ODORANT RECEPTOR-RELATED"/>
    <property type="match status" value="1"/>
</dbReference>
<dbReference type="Pfam" id="PF13853">
    <property type="entry name" value="7tm_4"/>
    <property type="match status" value="1"/>
</dbReference>
<feature type="transmembrane region" description="Helical" evidence="14">
    <location>
        <begin position="198"/>
        <end position="221"/>
    </location>
</feature>
<feature type="transmembrane region" description="Helical" evidence="14">
    <location>
        <begin position="57"/>
        <end position="76"/>
    </location>
</feature>
<dbReference type="PRINTS" id="PR00237">
    <property type="entry name" value="GPCRRHODOPSN"/>
</dbReference>
<evidence type="ECO:0000256" key="10">
    <source>
        <dbReference type="ARBA" id="ARBA00023170"/>
    </source>
</evidence>
<evidence type="ECO:0000256" key="11">
    <source>
        <dbReference type="ARBA" id="ARBA00023180"/>
    </source>
</evidence>
<keyword evidence="5 14" id="KW-0552">Olfaction</keyword>
<dbReference type="GO" id="GO:0005549">
    <property type="term" value="F:odorant binding"/>
    <property type="evidence" value="ECO:0007669"/>
    <property type="project" value="TreeGrafter"/>
</dbReference>
<keyword evidence="17" id="KW-1185">Reference proteome</keyword>
<evidence type="ECO:0000313" key="16">
    <source>
        <dbReference type="Ensembl" id="ENSGMOP00000059479.1"/>
    </source>
</evidence>
<evidence type="ECO:0000256" key="4">
    <source>
        <dbReference type="ARBA" id="ARBA00022692"/>
    </source>
</evidence>
<evidence type="ECO:0000256" key="13">
    <source>
        <dbReference type="RuleBase" id="RU000688"/>
    </source>
</evidence>
<feature type="transmembrane region" description="Helical" evidence="14">
    <location>
        <begin position="19"/>
        <end position="45"/>
    </location>
</feature>
<evidence type="ECO:0000259" key="15">
    <source>
        <dbReference type="PROSITE" id="PS50262"/>
    </source>
</evidence>
<evidence type="ECO:0000256" key="9">
    <source>
        <dbReference type="ARBA" id="ARBA00023157"/>
    </source>
</evidence>
<dbReference type="GeneTree" id="ENSGT01030000234640"/>
<comment type="similarity">
    <text evidence="13">Belongs to the G-protein coupled receptor 1 family.</text>
</comment>
<dbReference type="Proteomes" id="UP000694546">
    <property type="component" value="Chromosome 16"/>
</dbReference>
<dbReference type="AlphaFoldDB" id="A0A8C5CC72"/>
<keyword evidence="6 14" id="KW-1133">Transmembrane helix</keyword>
<evidence type="ECO:0000256" key="12">
    <source>
        <dbReference type="ARBA" id="ARBA00023224"/>
    </source>
</evidence>
<reference evidence="16" key="1">
    <citation type="submission" date="2025-08" db="UniProtKB">
        <authorList>
            <consortium name="Ensembl"/>
        </authorList>
    </citation>
    <scope>IDENTIFICATION</scope>
</reference>
<evidence type="ECO:0000256" key="1">
    <source>
        <dbReference type="ARBA" id="ARBA00004651"/>
    </source>
</evidence>
<keyword evidence="3 14" id="KW-0716">Sensory transduction</keyword>
<dbReference type="InterPro" id="IPR017452">
    <property type="entry name" value="GPCR_Rhodpsn_7TM"/>
</dbReference>
<evidence type="ECO:0000256" key="14">
    <source>
        <dbReference type="RuleBase" id="RU363047"/>
    </source>
</evidence>
<keyword evidence="11" id="KW-0325">Glycoprotein</keyword>
<comment type="subcellular location">
    <subcellularLocation>
        <location evidence="1 14">Cell membrane</location>
        <topology evidence="1 14">Multi-pass membrane protein</topology>
    </subcellularLocation>
</comment>